<gene>
    <name evidence="1" type="ORF">FOL01_p033</name>
</gene>
<keyword evidence="2" id="KW-1185">Reference proteome</keyword>
<dbReference type="AlphaFoldDB" id="A0A1L6REI7"/>
<dbReference type="KEGG" id="wjo:FOL01_p033"/>
<protein>
    <submittedName>
        <fullName evidence="1">Uncharacterized protein</fullName>
    </submittedName>
</protein>
<geneLocation type="plasmid" evidence="2">
    <name>pfol01</name>
</geneLocation>
<sequence>MSKKVFQTGAFGRMILHHQHAFGRSLSGGVLRKRRKLI</sequence>
<keyword evidence="1" id="KW-0614">Plasmid</keyword>
<accession>A0A1L6REI7</accession>
<dbReference type="Proteomes" id="UP000185473">
    <property type="component" value="Plasmid pFOL01"/>
</dbReference>
<organism evidence="1 2">
    <name type="scientific">Weissella jogaejeotgali</name>
    <dbReference type="NCBI Taxonomy" id="1631871"/>
    <lineage>
        <taxon>Bacteria</taxon>
        <taxon>Bacillati</taxon>
        <taxon>Bacillota</taxon>
        <taxon>Bacilli</taxon>
        <taxon>Lactobacillales</taxon>
        <taxon>Lactobacillaceae</taxon>
        <taxon>Weissella</taxon>
    </lineage>
</organism>
<evidence type="ECO:0000313" key="1">
    <source>
        <dbReference type="EMBL" id="APS42908.1"/>
    </source>
</evidence>
<proteinExistence type="predicted"/>
<name>A0A1L6REI7_9LACO</name>
<evidence type="ECO:0000313" key="2">
    <source>
        <dbReference type="Proteomes" id="UP000185473"/>
    </source>
</evidence>
<reference evidence="1 2" key="1">
    <citation type="submission" date="2016-03" db="EMBL/GenBank/DDBJ databases">
        <title>Complete Genome Sequence of Weissella jogaejeotgali FOL01.</title>
        <authorList>
            <person name="Lee J.-H."/>
            <person name="Ku H.-J."/>
        </authorList>
    </citation>
    <scope>NUCLEOTIDE SEQUENCE [LARGE SCALE GENOMIC DNA]</scope>
    <source>
        <strain evidence="1 2">FOL01</strain>
        <plasmid evidence="2">pfol01</plasmid>
    </source>
</reference>
<dbReference type="EMBL" id="CP014333">
    <property type="protein sequence ID" value="APS42908.1"/>
    <property type="molecule type" value="Genomic_DNA"/>
</dbReference>